<evidence type="ECO:0000313" key="5">
    <source>
        <dbReference type="Proteomes" id="UP000041254"/>
    </source>
</evidence>
<keyword evidence="2" id="KW-0472">Membrane</keyword>
<dbReference type="InParanoid" id="A0A0G4E8M2"/>
<dbReference type="Pfam" id="PF02353">
    <property type="entry name" value="CMAS"/>
    <property type="match status" value="1"/>
</dbReference>
<feature type="compositionally biased region" description="Low complexity" evidence="1">
    <location>
        <begin position="607"/>
        <end position="616"/>
    </location>
</feature>
<evidence type="ECO:0000259" key="3">
    <source>
        <dbReference type="Pfam" id="PF01593"/>
    </source>
</evidence>
<evidence type="ECO:0000313" key="4">
    <source>
        <dbReference type="EMBL" id="CEL91857.1"/>
    </source>
</evidence>
<accession>A0A0G4E8M2</accession>
<feature type="transmembrane region" description="Helical" evidence="2">
    <location>
        <begin position="12"/>
        <end position="34"/>
    </location>
</feature>
<dbReference type="OrthoDB" id="437592at2759"/>
<reference evidence="4 5" key="1">
    <citation type="submission" date="2014-11" db="EMBL/GenBank/DDBJ databases">
        <authorList>
            <person name="Zhu J."/>
            <person name="Qi W."/>
            <person name="Song R."/>
        </authorList>
    </citation>
    <scope>NUCLEOTIDE SEQUENCE [LARGE SCALE GENOMIC DNA]</scope>
</reference>
<dbReference type="InterPro" id="IPR029063">
    <property type="entry name" value="SAM-dependent_MTases_sf"/>
</dbReference>
<dbReference type="VEuPathDB" id="CryptoDB:Vbra_1460"/>
<dbReference type="STRING" id="1169540.A0A0G4E8M2"/>
<dbReference type="Proteomes" id="UP000041254">
    <property type="component" value="Unassembled WGS sequence"/>
</dbReference>
<dbReference type="Gene3D" id="3.50.50.60">
    <property type="entry name" value="FAD/NAD(P)-binding domain"/>
    <property type="match status" value="1"/>
</dbReference>
<dbReference type="Gene3D" id="3.40.50.150">
    <property type="entry name" value="Vaccinia Virus protein VP39"/>
    <property type="match status" value="1"/>
</dbReference>
<dbReference type="InterPro" id="IPR036188">
    <property type="entry name" value="FAD/NAD-bd_sf"/>
</dbReference>
<dbReference type="PANTHER" id="PTHR43667:SF2">
    <property type="entry name" value="FATTY ACID C-METHYL TRANSFERASE"/>
    <property type="match status" value="1"/>
</dbReference>
<dbReference type="SUPFAM" id="SSF51905">
    <property type="entry name" value="FAD/NAD(P)-binding domain"/>
    <property type="match status" value="1"/>
</dbReference>
<feature type="transmembrane region" description="Helical" evidence="2">
    <location>
        <begin position="74"/>
        <end position="91"/>
    </location>
</feature>
<feature type="domain" description="Amine oxidase" evidence="3">
    <location>
        <begin position="81"/>
        <end position="427"/>
    </location>
</feature>
<dbReference type="PANTHER" id="PTHR43667">
    <property type="entry name" value="CYCLOPROPANE-FATTY-ACYL-PHOSPHOLIPID SYNTHASE"/>
    <property type="match status" value="1"/>
</dbReference>
<dbReference type="GO" id="GO:0016491">
    <property type="term" value="F:oxidoreductase activity"/>
    <property type="evidence" value="ECO:0007669"/>
    <property type="project" value="InterPro"/>
</dbReference>
<dbReference type="CDD" id="cd02440">
    <property type="entry name" value="AdoMet_MTases"/>
    <property type="match status" value="1"/>
</dbReference>
<organism evidence="4 5">
    <name type="scientific">Vitrella brassicaformis (strain CCMP3155)</name>
    <dbReference type="NCBI Taxonomy" id="1169540"/>
    <lineage>
        <taxon>Eukaryota</taxon>
        <taxon>Sar</taxon>
        <taxon>Alveolata</taxon>
        <taxon>Colpodellida</taxon>
        <taxon>Vitrellaceae</taxon>
        <taxon>Vitrella</taxon>
    </lineage>
</organism>
<name>A0A0G4E8M2_VITBC</name>
<dbReference type="AlphaFoldDB" id="A0A0G4E8M2"/>
<proteinExistence type="predicted"/>
<evidence type="ECO:0000256" key="2">
    <source>
        <dbReference type="SAM" id="Phobius"/>
    </source>
</evidence>
<keyword evidence="5" id="KW-1185">Reference proteome</keyword>
<protein>
    <recommendedName>
        <fullName evidence="3">Amine oxidase domain-containing protein</fullName>
    </recommendedName>
</protein>
<dbReference type="Pfam" id="PF01593">
    <property type="entry name" value="Amino_oxidase"/>
    <property type="match status" value="1"/>
</dbReference>
<feature type="region of interest" description="Disordered" evidence="1">
    <location>
        <begin position="595"/>
        <end position="645"/>
    </location>
</feature>
<evidence type="ECO:0000256" key="1">
    <source>
        <dbReference type="SAM" id="MobiDB-lite"/>
    </source>
</evidence>
<gene>
    <name evidence="4" type="ORF">Vbra_1460</name>
</gene>
<sequence>MNVFPAFPPSLLLPTTPLWTIVSLPLCCLALLFYHTWGVLRRSRHAEDDEWGFDVYPDTSDACQPPQQRKSRRVVVVGGGITGLSAAWDLAEKGVHEVVVVEREGHLGGHAKTLHVEGYPPIDMGFQICNPRHYPRLYRWMQKLSLGAFSPSIWPDEHPRQHGDIALRPTNNSFTCASCDEPTGWSSDNPPVWRLRFWRMFWDILKYNRRADKLLRDAEAEDCSVSEWLKAQDFGEAFIKDYWLPMAAALWSCTEGDVGKISVRRLLRFFKQHDHNKVFCRQTWYTIKGGSSNYIHAFKRRFADICPRGQLVTNADVERVQRAADGTWEVYYCDSGGSEEKVACDAVVFATHAPTTLKLLGDAATDEQRRVLSQFRYYECKVYIHTDPSYMALDRRNWGSWNAVHNSRGQQWCTYWLNSLQFPHFAKDVFATVVPSHMTPDVFPPPPRDTWLCEPQSWEHPCIDVESEKGRQTLFSLDVQRPDRGIVFAGAYGGSGFHEDGFREGRKVARLLMQQWARESCTAEGHRHEGAQICWPAPVAMERFPGGSPVVREEFLWERLARTILTQALQKLADHVGRPIRLHCAYPPWRTYHMQPTAMPKSSSRHPTAPTEAETPPTSPGTPRKAHGRDENDSAQQQQQQQGRPMVLTVQSPAAFWRMVIGSDIGLGVALQKAEIVYDAGFRDVLRAVALSSAESIVQGADLSGLRMPLVRPLYFVAHKLWEWTRANTIDMAKLNIAAHYDLGDALYERMLDVHMQYSCAVWQPGDTLAGAQLRKMDKIAQSLELKEGERVLEIGCGWGGLSRYLAQKYKMRVEGLTISNDQLRVAQAKAHDVPGVSYHLCDYRDFCNDERNRERFDAVVSIEMIEAVGYEYLGEYFNCIQNALKPKGRCLVQGILMPDYRFDSYVNTSNFINVFIFPGGILPSQMAILQAVKKKAPTLVLVGADEIGQSSYGNTLRAWRNNFEAKWHEICREAPGFDGSFRRVWNFYLDYCAAGFDTSLILNCHLMFEKRLGPQHGQAT</sequence>
<keyword evidence="2" id="KW-0812">Transmembrane</keyword>
<dbReference type="InterPro" id="IPR002937">
    <property type="entry name" value="Amino_oxidase"/>
</dbReference>
<dbReference type="EMBL" id="CDMY01000027">
    <property type="protein sequence ID" value="CEL91857.1"/>
    <property type="molecule type" value="Genomic_DNA"/>
</dbReference>
<dbReference type="OMA" id="RSHCYVK"/>
<dbReference type="InterPro" id="IPR050723">
    <property type="entry name" value="CFA/CMAS"/>
</dbReference>
<dbReference type="SUPFAM" id="SSF53335">
    <property type="entry name" value="S-adenosyl-L-methionine-dependent methyltransferases"/>
    <property type="match status" value="1"/>
</dbReference>
<keyword evidence="2" id="KW-1133">Transmembrane helix</keyword>